<dbReference type="InterPro" id="IPR008183">
    <property type="entry name" value="Aldose_1/G6P_1-epimerase"/>
</dbReference>
<evidence type="ECO:0000313" key="9">
    <source>
        <dbReference type="Proteomes" id="UP000193685"/>
    </source>
</evidence>
<dbReference type="GO" id="GO:0005975">
    <property type="term" value="P:carbohydrate metabolic process"/>
    <property type="evidence" value="ECO:0007669"/>
    <property type="project" value="InterPro"/>
</dbReference>
<organism evidence="8 9">
    <name type="scientific">Protomyces lactucae-debilis</name>
    <dbReference type="NCBI Taxonomy" id="2754530"/>
    <lineage>
        <taxon>Eukaryota</taxon>
        <taxon>Fungi</taxon>
        <taxon>Dikarya</taxon>
        <taxon>Ascomycota</taxon>
        <taxon>Taphrinomycotina</taxon>
        <taxon>Taphrinomycetes</taxon>
        <taxon>Taphrinales</taxon>
        <taxon>Protomycetaceae</taxon>
        <taxon>Protomyces</taxon>
    </lineage>
</organism>
<comment type="catalytic activity">
    <reaction evidence="1">
        <text>alpha-D-glucose 6-phosphate = beta-D-glucose 6-phosphate</text>
        <dbReference type="Rhea" id="RHEA:16249"/>
        <dbReference type="ChEBI" id="CHEBI:58225"/>
        <dbReference type="ChEBI" id="CHEBI:58247"/>
        <dbReference type="EC" id="5.1.3.15"/>
    </reaction>
</comment>
<feature type="active site" evidence="6">
    <location>
        <position position="149"/>
    </location>
</feature>
<dbReference type="Gene3D" id="2.70.98.10">
    <property type="match status" value="1"/>
</dbReference>
<dbReference type="InterPro" id="IPR025532">
    <property type="entry name" value="G6P_1-epimerase"/>
</dbReference>
<evidence type="ECO:0000256" key="6">
    <source>
        <dbReference type="PIRSR" id="PIRSR016020-1"/>
    </source>
</evidence>
<dbReference type="SUPFAM" id="SSF74650">
    <property type="entry name" value="Galactose mutarotase-like"/>
    <property type="match status" value="1"/>
</dbReference>
<name>A0A1Y2FV47_PROLT</name>
<dbReference type="GeneID" id="63782727"/>
<evidence type="ECO:0000256" key="3">
    <source>
        <dbReference type="ARBA" id="ARBA00012083"/>
    </source>
</evidence>
<keyword evidence="9" id="KW-1185">Reference proteome</keyword>
<evidence type="ECO:0000256" key="1">
    <source>
        <dbReference type="ARBA" id="ARBA00001096"/>
    </source>
</evidence>
<dbReference type="PANTHER" id="PTHR11122">
    <property type="entry name" value="APOSPORY-ASSOCIATED PROTEIN C-RELATED"/>
    <property type="match status" value="1"/>
</dbReference>
<keyword evidence="4 5" id="KW-0413">Isomerase</keyword>
<dbReference type="OMA" id="TQALHSY"/>
<evidence type="ECO:0000256" key="7">
    <source>
        <dbReference type="PIRSR" id="PIRSR016020-2"/>
    </source>
</evidence>
<dbReference type="Proteomes" id="UP000193685">
    <property type="component" value="Unassembled WGS sequence"/>
</dbReference>
<dbReference type="EMBL" id="MCFI01000001">
    <property type="protein sequence ID" value="ORY87881.1"/>
    <property type="molecule type" value="Genomic_DNA"/>
</dbReference>
<protein>
    <recommendedName>
        <fullName evidence="3 5">Glucose-6-phosphate 1-epimerase</fullName>
        <ecNumber evidence="3 5">5.1.3.15</ecNumber>
    </recommendedName>
</protein>
<dbReference type="InterPro" id="IPR011013">
    <property type="entry name" value="Gal_mutarotase_sf_dom"/>
</dbReference>
<dbReference type="GO" id="GO:0030246">
    <property type="term" value="F:carbohydrate binding"/>
    <property type="evidence" value="ECO:0007669"/>
    <property type="project" value="UniProtKB-UniRule"/>
</dbReference>
<dbReference type="GO" id="GO:0047938">
    <property type="term" value="F:glucose-6-phosphate 1-epimerase activity"/>
    <property type="evidence" value="ECO:0007669"/>
    <property type="project" value="UniProtKB-UniRule"/>
</dbReference>
<dbReference type="OrthoDB" id="1659429at2759"/>
<evidence type="ECO:0000256" key="4">
    <source>
        <dbReference type="ARBA" id="ARBA00023235"/>
    </source>
</evidence>
<reference evidence="8 9" key="1">
    <citation type="submission" date="2016-07" db="EMBL/GenBank/DDBJ databases">
        <title>Pervasive Adenine N6-methylation of Active Genes in Fungi.</title>
        <authorList>
            <consortium name="DOE Joint Genome Institute"/>
            <person name="Mondo S.J."/>
            <person name="Dannebaum R.O."/>
            <person name="Kuo R.C."/>
            <person name="Labutti K."/>
            <person name="Haridas S."/>
            <person name="Kuo A."/>
            <person name="Salamov A."/>
            <person name="Ahrendt S.R."/>
            <person name="Lipzen A."/>
            <person name="Sullivan W."/>
            <person name="Andreopoulos W.B."/>
            <person name="Clum A."/>
            <person name="Lindquist E."/>
            <person name="Daum C."/>
            <person name="Ramamoorthy G.K."/>
            <person name="Gryganskyi A."/>
            <person name="Culley D."/>
            <person name="Magnuson J.K."/>
            <person name="James T.Y."/>
            <person name="O'Malley M.A."/>
            <person name="Stajich J.E."/>
            <person name="Spatafora J.W."/>
            <person name="Visel A."/>
            <person name="Grigoriev I.V."/>
        </authorList>
    </citation>
    <scope>NUCLEOTIDE SEQUENCE [LARGE SCALE GENOMIC DNA]</scope>
    <source>
        <strain evidence="8 9">12-1054</strain>
    </source>
</reference>
<dbReference type="EC" id="5.1.3.15" evidence="3 5"/>
<comment type="similarity">
    <text evidence="2 5">Belongs to the glucose-6-phosphate 1-epimerase family.</text>
</comment>
<feature type="binding site" evidence="7">
    <location>
        <position position="75"/>
    </location>
    <ligand>
        <name>substrate</name>
    </ligand>
</feature>
<evidence type="ECO:0000256" key="2">
    <source>
        <dbReference type="ARBA" id="ARBA00005866"/>
    </source>
</evidence>
<evidence type="ECO:0000313" key="8">
    <source>
        <dbReference type="EMBL" id="ORY87881.1"/>
    </source>
</evidence>
<dbReference type="RefSeq" id="XP_040728376.1">
    <property type="nucleotide sequence ID" value="XM_040866128.1"/>
</dbReference>
<dbReference type="STRING" id="56484.A0A1Y2FV47"/>
<dbReference type="AlphaFoldDB" id="A0A1Y2FV47"/>
<accession>A0A1Y2FV47</accession>
<gene>
    <name evidence="8" type="ORF">BCR37DRAFT_15426</name>
</gene>
<feature type="binding site" evidence="7">
    <location>
        <position position="80"/>
    </location>
    <ligand>
        <name>substrate</name>
    </ligand>
</feature>
<dbReference type="Pfam" id="PF01263">
    <property type="entry name" value="Aldose_epim"/>
    <property type="match status" value="1"/>
</dbReference>
<feature type="binding site" evidence="7">
    <location>
        <position position="52"/>
    </location>
    <ligand>
        <name>substrate</name>
    </ligand>
</feature>
<dbReference type="InterPro" id="IPR014718">
    <property type="entry name" value="GH-type_carb-bd"/>
</dbReference>
<dbReference type="PANTHER" id="PTHR11122:SF13">
    <property type="entry name" value="GLUCOSE-6-PHOSPHATE 1-EPIMERASE"/>
    <property type="match status" value="1"/>
</dbReference>
<comment type="function">
    <text evidence="5">Catalyzes the interconversion between the alpha and beta anomers from at least three hexose 6-phosphate sugars (Glc6P, Gal6P, and Man6P).</text>
</comment>
<dbReference type="PIRSF" id="PIRSF016020">
    <property type="entry name" value="PHexose_mutarotase"/>
    <property type="match status" value="1"/>
</dbReference>
<dbReference type="CDD" id="cd09020">
    <property type="entry name" value="D-hex-6-P-epi_like"/>
    <property type="match status" value="1"/>
</dbReference>
<sequence>MEMKAFSIYDEQTGASARIAEYGATVISWKVQNHERLFLSTKAHLDGSKAIRGGIPLVFPVFGKANEGPCAKLPQHGFARTSYWQIVNKQGNEATLSLKSADLNTEARSAWSSEFELLYTVKVTANQLLTSLQVKNTDSKDFEFQTLLHSYFRVKNIANVSVEGLDGVTYKDKVSASEIKETAAQVGITQETDRVYPRVQGDVTILENGKPSFQVKRKNLEDVVLWNPWTGCSKMADFGPEDGYQQMVCVEAGAVSRWHTLGAGESFTASQTVTAML</sequence>
<proteinExistence type="inferred from homology"/>
<dbReference type="GO" id="GO:0005737">
    <property type="term" value="C:cytoplasm"/>
    <property type="evidence" value="ECO:0007669"/>
    <property type="project" value="TreeGrafter"/>
</dbReference>
<comment type="caution">
    <text evidence="8">The sequence shown here is derived from an EMBL/GenBank/DDBJ whole genome shotgun (WGS) entry which is preliminary data.</text>
</comment>
<evidence type="ECO:0000256" key="5">
    <source>
        <dbReference type="PIRNR" id="PIRNR016020"/>
    </source>
</evidence>
<feature type="active site" evidence="6">
    <location>
        <position position="251"/>
    </location>
</feature>